<dbReference type="EMBL" id="BSDS01000002">
    <property type="protein sequence ID" value="GLI40121.1"/>
    <property type="molecule type" value="Genomic_DNA"/>
</dbReference>
<dbReference type="SUPFAM" id="SSF49503">
    <property type="entry name" value="Cupredoxins"/>
    <property type="match status" value="3"/>
</dbReference>
<feature type="domain" description="Fibronectin type-III" evidence="2">
    <location>
        <begin position="1190"/>
        <end position="1283"/>
    </location>
</feature>
<name>A0A9W6G467_9BACT</name>
<dbReference type="PANTHER" id="PTHR48267">
    <property type="entry name" value="CUPREDOXIN SUPERFAMILY PROTEIN"/>
    <property type="match status" value="1"/>
</dbReference>
<dbReference type="InterPro" id="IPR003961">
    <property type="entry name" value="FN3_dom"/>
</dbReference>
<accession>A0A9W6G467</accession>
<dbReference type="PANTHER" id="PTHR48267:SF1">
    <property type="entry name" value="BILIRUBIN OXIDASE"/>
    <property type="match status" value="1"/>
</dbReference>
<keyword evidence="4" id="KW-1185">Reference proteome</keyword>
<dbReference type="Proteomes" id="UP001144352">
    <property type="component" value="Unassembled WGS sequence"/>
</dbReference>
<dbReference type="CDD" id="cd00063">
    <property type="entry name" value="FN3"/>
    <property type="match status" value="1"/>
</dbReference>
<sequence length="1376" mass="146058">MNSLKLMIITCLALVVTVVWGIGPPVTQAAPASPTDETKVPHYYGPYPNWALSPLPGFDIASITVDSGGTGYTAPTVTISDAAGTGSGATATAAIDGTGAITAITVVTAGSGYVVPVVTISDPAGTGAAATAVPGTTVTGGMKKFVDTLPLLCDPSVAGSCAGAANNLGQYLPLAVPDQTTFTTANGYGPDADYYVIALVQHREQMSSSLPAKGTLQRVYVQLETPKNASWSKHVALKNDMPDGTSVPIMMPDGVTPVYAVDDPHYLGPVIAATKDKPVRIVFYNLLPTGNGGNLFLPVDSTLMGSGMGPMMMGPPADQKTVMDEVRNPACSEATKGSGTDCFKDNRATLHLHGGITPWISDGTPHQWITPASENTPWPQGVSVSSVPDMDNVPGVPNCSAANDGCMTFYYTNQQSARLMFYHDHAWGITRLNVYAGEAAGYLISDATEQKLVSNGTIPADQIPLVIQDRTFVPSTAQTAALDPTWDYARWGKEGDFWYHHVYMPAQNPADPGGMSGYGRWMYGPWFWPPATPPYGPIPNPYYNANCKLNDPTTWQYQTDPFCEPPLIPGTPNISVGMEQFNDTPIVNGTAYPTTTVEPKSYRLRILNAANDRFMNLHWYVADATGTEVALKAAEVAAAQLDPNVFPTPDTTLSPVGPNWIQIGTEGGFLPAPVVIPPQPITWITDPTRFDVGNVDQHSLALAPAERADVIVDFSAYAGKTLILYNDAPAAYPARVSSYDYYTGAPNQWPVSAPAIIPGYGPNTRTVMQVKVAASTPATAFDLTKLENAFKHQTDGSGVFESGQHPIIVGQASYNSAYGTNFASASWCNVAGLNINICDGFARIADQGGDLFGFNTLLAPTAKLQLPVEPKALHDEMNAVSFDEFGRMTANIGVEAVPATPGLQNVTLYPYVNPGTEFIDGTNLPKGVTVTPIATQDGSQIWKITHNGVDTHPIHFHLYDVQLLNRVTWDNIIIPPDANELGWKDTVRISPLEDTIVALRPVIPALPFELPNSIRTLNPMMPAGDTTMFNNIDPQGNPTASITNQLVNFGWEYVYHCHILSHEEMDMMRPVSVALPPKQPDGLTSAITGNGNNRKVALTWNDNSITETAFVLQKTTDGTTWTTVGTSPSPLDQLNTTGTRTLTDPASYNDNTVAEYRIMAQNTVGYGAEFPSMTVSSASAPLIVGTIPVAPTTLAAALQAGPRINLTWRDNATNESGFVIERSTNGGAFVQVATAPARASTGTVTYVDTTAAPGTTYGYRVAAANLAGQSAYSNTATVTIPALPGTPSILTTTAARQGGSNERVTVTWTNVTGETGYTIQWSTNNFSTIAGSGTAGANITTFTTGNIARQAWQFRVGASNAAGTVWSAPVNVAAAP</sequence>
<dbReference type="InterPro" id="IPR036116">
    <property type="entry name" value="FN3_sf"/>
</dbReference>
<evidence type="ECO:0000313" key="3">
    <source>
        <dbReference type="EMBL" id="GLI40121.1"/>
    </source>
</evidence>
<dbReference type="InterPro" id="IPR011706">
    <property type="entry name" value="Cu-oxidase_C"/>
</dbReference>
<dbReference type="Gene3D" id="2.60.40.10">
    <property type="entry name" value="Immunoglobulins"/>
    <property type="match status" value="3"/>
</dbReference>
<dbReference type="PROSITE" id="PS50853">
    <property type="entry name" value="FN3"/>
    <property type="match status" value="1"/>
</dbReference>
<dbReference type="Gene3D" id="2.60.40.420">
    <property type="entry name" value="Cupredoxins - blue copper proteins"/>
    <property type="match status" value="3"/>
</dbReference>
<keyword evidence="1" id="KW-0732">Signal</keyword>
<organism evidence="3 4">
    <name type="scientific">Geobacter hydrogenophilus</name>
    <dbReference type="NCBI Taxonomy" id="40983"/>
    <lineage>
        <taxon>Bacteria</taxon>
        <taxon>Pseudomonadati</taxon>
        <taxon>Thermodesulfobacteriota</taxon>
        <taxon>Desulfuromonadia</taxon>
        <taxon>Geobacterales</taxon>
        <taxon>Geobacteraceae</taxon>
        <taxon>Geobacter</taxon>
    </lineage>
</organism>
<dbReference type="Pfam" id="PF07731">
    <property type="entry name" value="Cu-oxidase_2"/>
    <property type="match status" value="1"/>
</dbReference>
<evidence type="ECO:0000256" key="1">
    <source>
        <dbReference type="SAM" id="SignalP"/>
    </source>
</evidence>
<dbReference type="SMART" id="SM00060">
    <property type="entry name" value="FN3"/>
    <property type="match status" value="2"/>
</dbReference>
<feature type="chain" id="PRO_5040789545" evidence="1">
    <location>
        <begin position="30"/>
        <end position="1376"/>
    </location>
</feature>
<dbReference type="InterPro" id="IPR008972">
    <property type="entry name" value="Cupredoxin"/>
</dbReference>
<reference evidence="3" key="1">
    <citation type="submission" date="2022-12" db="EMBL/GenBank/DDBJ databases">
        <title>Reference genome sequencing for broad-spectrum identification of bacterial and archaeal isolates by mass spectrometry.</title>
        <authorList>
            <person name="Sekiguchi Y."/>
            <person name="Tourlousse D.M."/>
        </authorList>
    </citation>
    <scope>NUCLEOTIDE SEQUENCE</scope>
    <source>
        <strain evidence="3">H2</strain>
    </source>
</reference>
<protein>
    <submittedName>
        <fullName evidence="3">Laccase</fullName>
    </submittedName>
</protein>
<dbReference type="GO" id="GO:0016491">
    <property type="term" value="F:oxidoreductase activity"/>
    <property type="evidence" value="ECO:0007669"/>
    <property type="project" value="InterPro"/>
</dbReference>
<feature type="signal peptide" evidence="1">
    <location>
        <begin position="1"/>
        <end position="29"/>
    </location>
</feature>
<gene>
    <name evidence="3" type="primary">ompB</name>
    <name evidence="3" type="ORF">GHYDROH2_36220</name>
</gene>
<proteinExistence type="predicted"/>
<dbReference type="InterPro" id="IPR045087">
    <property type="entry name" value="Cu-oxidase_fam"/>
</dbReference>
<dbReference type="SUPFAM" id="SSF49265">
    <property type="entry name" value="Fibronectin type III"/>
    <property type="match status" value="1"/>
</dbReference>
<dbReference type="RefSeq" id="WP_246551231.1">
    <property type="nucleotide sequence ID" value="NZ_BSDS01000002.1"/>
</dbReference>
<dbReference type="GO" id="GO:0005507">
    <property type="term" value="F:copper ion binding"/>
    <property type="evidence" value="ECO:0007669"/>
    <property type="project" value="InterPro"/>
</dbReference>
<evidence type="ECO:0000313" key="4">
    <source>
        <dbReference type="Proteomes" id="UP001144352"/>
    </source>
</evidence>
<dbReference type="InterPro" id="IPR013783">
    <property type="entry name" value="Ig-like_fold"/>
</dbReference>
<comment type="caution">
    <text evidence="3">The sequence shown here is derived from an EMBL/GenBank/DDBJ whole genome shotgun (WGS) entry which is preliminary data.</text>
</comment>
<evidence type="ECO:0000259" key="2">
    <source>
        <dbReference type="PROSITE" id="PS50853"/>
    </source>
</evidence>